<keyword evidence="2" id="KW-1185">Reference proteome</keyword>
<dbReference type="AlphaFoldDB" id="A0A8J5N860"/>
<comment type="caution">
    <text evidence="1">The sequence shown here is derived from an EMBL/GenBank/DDBJ whole genome shotgun (WGS) entry which is preliminary data.</text>
</comment>
<accession>A0A8J5N860</accession>
<dbReference type="EMBL" id="JAHLQT010007143">
    <property type="protein sequence ID" value="KAG7174729.1"/>
    <property type="molecule type" value="Genomic_DNA"/>
</dbReference>
<protein>
    <submittedName>
        <fullName evidence="1">Uncharacterized protein</fullName>
    </submittedName>
</protein>
<proteinExistence type="predicted"/>
<gene>
    <name evidence="1" type="ORF">Hamer_G021816</name>
</gene>
<evidence type="ECO:0000313" key="2">
    <source>
        <dbReference type="Proteomes" id="UP000747542"/>
    </source>
</evidence>
<reference evidence="1" key="1">
    <citation type="journal article" date="2021" name="Sci. Adv.">
        <title>The American lobster genome reveals insights on longevity, neural, and immune adaptations.</title>
        <authorList>
            <person name="Polinski J.M."/>
            <person name="Zimin A.V."/>
            <person name="Clark K.F."/>
            <person name="Kohn A.B."/>
            <person name="Sadowski N."/>
            <person name="Timp W."/>
            <person name="Ptitsyn A."/>
            <person name="Khanna P."/>
            <person name="Romanova D.Y."/>
            <person name="Williams P."/>
            <person name="Greenwood S.J."/>
            <person name="Moroz L.L."/>
            <person name="Walt D.R."/>
            <person name="Bodnar A.G."/>
        </authorList>
    </citation>
    <scope>NUCLEOTIDE SEQUENCE</scope>
    <source>
        <strain evidence="1">GMGI-L3</strain>
    </source>
</reference>
<name>A0A8J5N860_HOMAM</name>
<organism evidence="1 2">
    <name type="scientific">Homarus americanus</name>
    <name type="common">American lobster</name>
    <dbReference type="NCBI Taxonomy" id="6706"/>
    <lineage>
        <taxon>Eukaryota</taxon>
        <taxon>Metazoa</taxon>
        <taxon>Ecdysozoa</taxon>
        <taxon>Arthropoda</taxon>
        <taxon>Crustacea</taxon>
        <taxon>Multicrustacea</taxon>
        <taxon>Malacostraca</taxon>
        <taxon>Eumalacostraca</taxon>
        <taxon>Eucarida</taxon>
        <taxon>Decapoda</taxon>
        <taxon>Pleocyemata</taxon>
        <taxon>Astacidea</taxon>
        <taxon>Nephropoidea</taxon>
        <taxon>Nephropidae</taxon>
        <taxon>Homarus</taxon>
    </lineage>
</organism>
<dbReference type="Proteomes" id="UP000747542">
    <property type="component" value="Unassembled WGS sequence"/>
</dbReference>
<evidence type="ECO:0000313" key="1">
    <source>
        <dbReference type="EMBL" id="KAG7174729.1"/>
    </source>
</evidence>
<sequence length="36" mass="3892">MSKISVGSKEILVVAPPIRNLLSTCPQKTVQALKKL</sequence>